<evidence type="ECO:0000256" key="4">
    <source>
        <dbReference type="SAM" id="MobiDB-lite"/>
    </source>
</evidence>
<evidence type="ECO:0000313" key="6">
    <source>
        <dbReference type="EMBL" id="KUL34773.1"/>
    </source>
</evidence>
<feature type="binding site" evidence="3">
    <location>
        <begin position="199"/>
        <end position="206"/>
    </location>
    <ligand>
        <name>ATP</name>
        <dbReference type="ChEBI" id="CHEBI:30616"/>
    </ligand>
</feature>
<gene>
    <name evidence="6" type="ORF">ADL12_20625</name>
</gene>
<evidence type="ECO:0000256" key="2">
    <source>
        <dbReference type="ARBA" id="ARBA00022840"/>
    </source>
</evidence>
<dbReference type="AlphaFoldDB" id="A0A0X3UQ94"/>
<dbReference type="OrthoDB" id="5168624at2"/>
<name>A0A0X3UQ94_9ACTN</name>
<dbReference type="Pfam" id="PF01580">
    <property type="entry name" value="FtsK_SpoIIIE"/>
    <property type="match status" value="1"/>
</dbReference>
<dbReference type="GO" id="GO:0051301">
    <property type="term" value="P:cell division"/>
    <property type="evidence" value="ECO:0007669"/>
    <property type="project" value="UniProtKB-KW"/>
</dbReference>
<organism evidence="6 7">
    <name type="scientific">Streptomyces regalis</name>
    <dbReference type="NCBI Taxonomy" id="68262"/>
    <lineage>
        <taxon>Bacteria</taxon>
        <taxon>Bacillati</taxon>
        <taxon>Actinomycetota</taxon>
        <taxon>Actinomycetes</taxon>
        <taxon>Kitasatosporales</taxon>
        <taxon>Streptomycetaceae</taxon>
        <taxon>Streptomyces</taxon>
    </lineage>
</organism>
<comment type="caution">
    <text evidence="6">The sequence shown here is derived from an EMBL/GenBank/DDBJ whole genome shotgun (WGS) entry which is preliminary data.</text>
</comment>
<dbReference type="InterPro" id="IPR003593">
    <property type="entry name" value="AAA+_ATPase"/>
</dbReference>
<sequence>MPASLVVWILTALLIVGVLTQKWWEPRLEARGVPVRRWPWRWWLVGYPGTALRIVTTWRRLAYLNGLSVSMSPNRRVIGRDLVVQGQALKPKPPRLSWPVPTATGLTLRVLLHPGQTPAPFYAAARAMEHTWRVHSVRVTSPRRGQVVIEVTARDPLADDAPSVRAPAHVLMSADVGVFEDGGPWQIDLRRTPHWLITGATQSGKSSLLAALVLALAPQRVALVGIDCKGGMELGLFGGRLSALATDRTQALGVLSGVVDEIQARMRWCRSWGKRSIWELREEQRPVPLVVIVDELAELYLTDGSRESRDEAEQCGTLLLRIAQLGAALGVHLVLAGQRVGSDLGPRVTALRAQLGGRVAHRAHDAASAEMTLGDLDPDAVVTAQNITEDEQGVAVVAMGGRWMRARSRLVNTDDAAEIGRSDPPQDPFLTQPDPVTFEKEGAVA</sequence>
<feature type="domain" description="FtsK" evidence="5">
    <location>
        <begin position="182"/>
        <end position="370"/>
    </location>
</feature>
<accession>A0A0X3UQ94</accession>
<dbReference type="PANTHER" id="PTHR22683">
    <property type="entry name" value="SPORULATION PROTEIN RELATED"/>
    <property type="match status" value="1"/>
</dbReference>
<dbReference type="PROSITE" id="PS50901">
    <property type="entry name" value="FTSK"/>
    <property type="match status" value="1"/>
</dbReference>
<dbReference type="SMART" id="SM00382">
    <property type="entry name" value="AAA"/>
    <property type="match status" value="1"/>
</dbReference>
<feature type="region of interest" description="Disordered" evidence="4">
    <location>
        <begin position="416"/>
        <end position="445"/>
    </location>
</feature>
<keyword evidence="6" id="KW-0132">Cell division</keyword>
<dbReference type="PANTHER" id="PTHR22683:SF41">
    <property type="entry name" value="DNA TRANSLOCASE FTSK"/>
    <property type="match status" value="1"/>
</dbReference>
<dbReference type="InterPro" id="IPR002543">
    <property type="entry name" value="FtsK_dom"/>
</dbReference>
<dbReference type="GO" id="GO:0005524">
    <property type="term" value="F:ATP binding"/>
    <property type="evidence" value="ECO:0007669"/>
    <property type="project" value="UniProtKB-UniRule"/>
</dbReference>
<evidence type="ECO:0000259" key="5">
    <source>
        <dbReference type="PROSITE" id="PS50901"/>
    </source>
</evidence>
<dbReference type="GO" id="GO:0003677">
    <property type="term" value="F:DNA binding"/>
    <property type="evidence" value="ECO:0007669"/>
    <property type="project" value="InterPro"/>
</dbReference>
<dbReference type="Gene3D" id="3.40.50.300">
    <property type="entry name" value="P-loop containing nucleotide triphosphate hydrolases"/>
    <property type="match status" value="1"/>
</dbReference>
<keyword evidence="6" id="KW-0131">Cell cycle</keyword>
<dbReference type="EMBL" id="LLZG01000165">
    <property type="protein sequence ID" value="KUL34773.1"/>
    <property type="molecule type" value="Genomic_DNA"/>
</dbReference>
<evidence type="ECO:0000256" key="1">
    <source>
        <dbReference type="ARBA" id="ARBA00022741"/>
    </source>
</evidence>
<evidence type="ECO:0000256" key="3">
    <source>
        <dbReference type="PROSITE-ProRule" id="PRU00289"/>
    </source>
</evidence>
<dbReference type="InterPro" id="IPR027417">
    <property type="entry name" value="P-loop_NTPase"/>
</dbReference>
<protein>
    <submittedName>
        <fullName evidence="6">Cell division protein FtsK</fullName>
    </submittedName>
</protein>
<evidence type="ECO:0000313" key="7">
    <source>
        <dbReference type="Proteomes" id="UP000053923"/>
    </source>
</evidence>
<dbReference type="Proteomes" id="UP000053923">
    <property type="component" value="Unassembled WGS sequence"/>
</dbReference>
<keyword evidence="2 3" id="KW-0067">ATP-binding</keyword>
<reference evidence="7" key="1">
    <citation type="submission" date="2015-10" db="EMBL/GenBank/DDBJ databases">
        <authorList>
            <person name="Ju K.-S."/>
            <person name="Doroghazi J.R."/>
            <person name="Metcalf W.W."/>
        </authorList>
    </citation>
    <scope>NUCLEOTIDE SEQUENCE [LARGE SCALE GENOMIC DNA]</scope>
    <source>
        <strain evidence="7">NRRL 3151</strain>
    </source>
</reference>
<dbReference type="InterPro" id="IPR050206">
    <property type="entry name" value="FtsK/SpoIIIE/SftA"/>
</dbReference>
<proteinExistence type="predicted"/>
<dbReference type="RefSeq" id="WP_062704143.1">
    <property type="nucleotide sequence ID" value="NZ_LLZG01000165.1"/>
</dbReference>
<keyword evidence="1 3" id="KW-0547">Nucleotide-binding</keyword>
<keyword evidence="7" id="KW-1185">Reference proteome</keyword>
<dbReference type="SUPFAM" id="SSF52540">
    <property type="entry name" value="P-loop containing nucleoside triphosphate hydrolases"/>
    <property type="match status" value="1"/>
</dbReference>